<evidence type="ECO:0000313" key="3">
    <source>
        <dbReference type="Proteomes" id="UP000728185"/>
    </source>
</evidence>
<dbReference type="AlphaFoldDB" id="A0A8E0RJY1"/>
<dbReference type="EMBL" id="LUCM01010798">
    <property type="protein sequence ID" value="KAA0184947.1"/>
    <property type="molecule type" value="Genomic_DNA"/>
</dbReference>
<dbReference type="OrthoDB" id="6250713at2759"/>
<keyword evidence="1" id="KW-1133">Transmembrane helix</keyword>
<name>A0A8E0RJY1_9TREM</name>
<reference evidence="2" key="1">
    <citation type="submission" date="2019-05" db="EMBL/GenBank/DDBJ databases">
        <title>Annotation for the trematode Fasciolopsis buski.</title>
        <authorList>
            <person name="Choi Y.-J."/>
        </authorList>
    </citation>
    <scope>NUCLEOTIDE SEQUENCE</scope>
    <source>
        <strain evidence="2">HT</strain>
        <tissue evidence="2">Whole worm</tissue>
    </source>
</reference>
<organism evidence="2 3">
    <name type="scientific">Fasciolopsis buskii</name>
    <dbReference type="NCBI Taxonomy" id="27845"/>
    <lineage>
        <taxon>Eukaryota</taxon>
        <taxon>Metazoa</taxon>
        <taxon>Spiralia</taxon>
        <taxon>Lophotrochozoa</taxon>
        <taxon>Platyhelminthes</taxon>
        <taxon>Trematoda</taxon>
        <taxon>Digenea</taxon>
        <taxon>Plagiorchiida</taxon>
        <taxon>Echinostomata</taxon>
        <taxon>Echinostomatoidea</taxon>
        <taxon>Fasciolidae</taxon>
        <taxon>Fasciolopsis</taxon>
    </lineage>
</organism>
<gene>
    <name evidence="2" type="ORF">FBUS_08836</name>
</gene>
<evidence type="ECO:0000256" key="1">
    <source>
        <dbReference type="SAM" id="Phobius"/>
    </source>
</evidence>
<proteinExistence type="predicted"/>
<feature type="transmembrane region" description="Helical" evidence="1">
    <location>
        <begin position="238"/>
        <end position="262"/>
    </location>
</feature>
<evidence type="ECO:0000313" key="2">
    <source>
        <dbReference type="EMBL" id="KAA0184947.1"/>
    </source>
</evidence>
<keyword evidence="1" id="KW-0812">Transmembrane</keyword>
<comment type="caution">
    <text evidence="2">The sequence shown here is derived from an EMBL/GenBank/DDBJ whole genome shotgun (WGS) entry which is preliminary data.</text>
</comment>
<sequence length="284" mass="32985">MDEDTVKWMKTWLLFLALGGEKLNYLTNEMGYSLTIHTHSIYFPLFRDNVKTFNEIPEKKLLLDSDSRNLHLITIANLSSYSLDRPSGVFTIKWTHQTQSVVQVTNIYFRMGENHEIYRLQNQTSDAYQVYFRVVSGGFTLLYVTIDQPITSEVVGSHYFELQDRWKTTIARTFKVVVTSKDTQVQLPQPEWVCSEHSGYCMLLRMRVTNILCQREVMIPSVGTTGKDEMKFYYFPNWLVYTLFIIALLSVIVLVAIAIVTIKPRLRKRGNYLTYSASEISIPN</sequence>
<protein>
    <submittedName>
        <fullName evidence="2">Uncharacterized protein</fullName>
    </submittedName>
</protein>
<accession>A0A8E0RJY1</accession>
<dbReference type="Proteomes" id="UP000728185">
    <property type="component" value="Unassembled WGS sequence"/>
</dbReference>
<keyword evidence="1" id="KW-0472">Membrane</keyword>
<keyword evidence="3" id="KW-1185">Reference proteome</keyword>